<organism evidence="2 3">
    <name type="scientific">Chitinophaga ginsengisegetis</name>
    <dbReference type="NCBI Taxonomy" id="393003"/>
    <lineage>
        <taxon>Bacteria</taxon>
        <taxon>Pseudomonadati</taxon>
        <taxon>Bacteroidota</taxon>
        <taxon>Chitinophagia</taxon>
        <taxon>Chitinophagales</taxon>
        <taxon>Chitinophagaceae</taxon>
        <taxon>Chitinophaga</taxon>
    </lineage>
</organism>
<dbReference type="RefSeq" id="WP_079470659.1">
    <property type="nucleotide sequence ID" value="NZ_FUZZ01000002.1"/>
</dbReference>
<dbReference type="Proteomes" id="UP000190166">
    <property type="component" value="Unassembled WGS sequence"/>
</dbReference>
<keyword evidence="2" id="KW-0808">Transferase</keyword>
<dbReference type="AlphaFoldDB" id="A0A1T5P0M0"/>
<dbReference type="GO" id="GO:0032259">
    <property type="term" value="P:methylation"/>
    <property type="evidence" value="ECO:0007669"/>
    <property type="project" value="UniProtKB-KW"/>
</dbReference>
<reference evidence="2 3" key="1">
    <citation type="submission" date="2017-02" db="EMBL/GenBank/DDBJ databases">
        <authorList>
            <person name="Peterson S.W."/>
        </authorList>
    </citation>
    <scope>NUCLEOTIDE SEQUENCE [LARGE SCALE GENOMIC DNA]</scope>
    <source>
        <strain evidence="2 3">DSM 18108</strain>
    </source>
</reference>
<gene>
    <name evidence="2" type="ORF">SAMN05660461_3378</name>
</gene>
<dbReference type="Gene3D" id="3.40.50.150">
    <property type="entry name" value="Vaccinia Virus protein VP39"/>
    <property type="match status" value="1"/>
</dbReference>
<name>A0A1T5P0M0_9BACT</name>
<evidence type="ECO:0000259" key="1">
    <source>
        <dbReference type="Pfam" id="PF08241"/>
    </source>
</evidence>
<sequence>MIEIFKTNIREAEQVLKALTNIFPDADITSDPGNGGQLIRVEAPVIHSDKIISTIKELGFECAIQEDETGAFWESSFIEKQTMWGFEPAESTILAKDFFIEEGIKDVLIPGIGYGRNAKLFVDNGIKVTGIEISKTAIDLAKSHYGDEMKIYHGSVTAMPFDHHLYDGIFSYGLIYLLDTEERKKFIRDCYAQLQPNGYLFFSVISKQSPNYGMGKQIGKDRFEATKGAQIFFYDEESVKAEFGKYGLVDFFEIDEPNKVMPDKPAFRFIIIKCKKEG</sequence>
<dbReference type="EMBL" id="FUZZ01000002">
    <property type="protein sequence ID" value="SKD06301.1"/>
    <property type="molecule type" value="Genomic_DNA"/>
</dbReference>
<dbReference type="InterPro" id="IPR029063">
    <property type="entry name" value="SAM-dependent_MTases_sf"/>
</dbReference>
<evidence type="ECO:0000313" key="3">
    <source>
        <dbReference type="Proteomes" id="UP000190166"/>
    </source>
</evidence>
<keyword evidence="3" id="KW-1185">Reference proteome</keyword>
<feature type="domain" description="Methyltransferase type 11" evidence="1">
    <location>
        <begin position="111"/>
        <end position="202"/>
    </location>
</feature>
<dbReference type="GO" id="GO:0008757">
    <property type="term" value="F:S-adenosylmethionine-dependent methyltransferase activity"/>
    <property type="evidence" value="ECO:0007669"/>
    <property type="project" value="InterPro"/>
</dbReference>
<evidence type="ECO:0000313" key="2">
    <source>
        <dbReference type="EMBL" id="SKD06301.1"/>
    </source>
</evidence>
<dbReference type="CDD" id="cd02440">
    <property type="entry name" value="AdoMet_MTases"/>
    <property type="match status" value="1"/>
</dbReference>
<keyword evidence="2" id="KW-0489">Methyltransferase</keyword>
<protein>
    <submittedName>
        <fullName evidence="2">Methyltransferase domain-containing protein</fullName>
    </submittedName>
</protein>
<dbReference type="SUPFAM" id="SSF53335">
    <property type="entry name" value="S-adenosyl-L-methionine-dependent methyltransferases"/>
    <property type="match status" value="1"/>
</dbReference>
<accession>A0A1T5P0M0</accession>
<dbReference type="Pfam" id="PF08241">
    <property type="entry name" value="Methyltransf_11"/>
    <property type="match status" value="1"/>
</dbReference>
<proteinExistence type="predicted"/>
<dbReference type="STRING" id="393003.SAMN05660461_3378"/>
<dbReference type="InterPro" id="IPR013216">
    <property type="entry name" value="Methyltransf_11"/>
</dbReference>